<evidence type="ECO:0000256" key="10">
    <source>
        <dbReference type="ARBA" id="ARBA00023136"/>
    </source>
</evidence>
<dbReference type="PANTHER" id="PTHR47356:SF2">
    <property type="entry name" value="FAD-BINDING DOMAIN-CONTAINING PROTEIN-RELATED"/>
    <property type="match status" value="1"/>
</dbReference>
<gene>
    <name evidence="12" type="ORF">FSARC_13186</name>
</gene>
<dbReference type="PANTHER" id="PTHR47356">
    <property type="entry name" value="FAD-DEPENDENT MONOOXYGENASE ASQG-RELATED"/>
    <property type="match status" value="1"/>
</dbReference>
<dbReference type="SUPFAM" id="SSF51905">
    <property type="entry name" value="FAD/NAD(P)-binding domain"/>
    <property type="match status" value="1"/>
</dbReference>
<dbReference type="GO" id="GO:0004497">
    <property type="term" value="F:monooxygenase activity"/>
    <property type="evidence" value="ECO:0007669"/>
    <property type="project" value="UniProtKB-KW"/>
</dbReference>
<dbReference type="InterPro" id="IPR050562">
    <property type="entry name" value="FAD_mOase_fung"/>
</dbReference>
<comment type="subcellular location">
    <subcellularLocation>
        <location evidence="2">Membrane</location>
    </subcellularLocation>
</comment>
<keyword evidence="13" id="KW-1185">Reference proteome</keyword>
<evidence type="ECO:0000256" key="2">
    <source>
        <dbReference type="ARBA" id="ARBA00004370"/>
    </source>
</evidence>
<evidence type="ECO:0000256" key="1">
    <source>
        <dbReference type="ARBA" id="ARBA00001974"/>
    </source>
</evidence>
<keyword evidence="9" id="KW-0503">Monooxygenase</keyword>
<evidence type="ECO:0000256" key="7">
    <source>
        <dbReference type="ARBA" id="ARBA00022989"/>
    </source>
</evidence>
<evidence type="ECO:0000256" key="3">
    <source>
        <dbReference type="ARBA" id="ARBA00007992"/>
    </source>
</evidence>
<dbReference type="GO" id="GO:0016020">
    <property type="term" value="C:membrane"/>
    <property type="evidence" value="ECO:0007669"/>
    <property type="project" value="UniProtKB-SubCell"/>
</dbReference>
<sequence length="699" mass="77054">MTSTKDFKVVIAGGGIAGLVLANMLEQFDIDYVLLEAHSDIAPPVGASIGMFPNGLRILDQIGCYEPIKEIFGGQVPYDVTHTRNEKGEVIGGIDSIFHHLEKRLLQILYDHVQHKDKIQLSKKVTDVKLVKDGVDVSCADGSVVSGTILVGADGIHSNVRKIMHNLGHTLEPGYFDPKEEDNVPCYYACSFGIAQHVPGWAAGEQSMVTGKGRSQLVVSGPDNRVYWFLFEKLPETTYGKYIPRYTKEDEERFVKRNHNVAITPKVTFGQVFEKKLSSTLTPLHEVVYKKWFFKRIITLGDSVHKPNPIGGQGANGAIESCAELVNNLLRVRDNRESGLSNLADNNIQHIFSEVQSARYEKAQAIVDRSHEMQALFAYDNPAISTLVWDILGPLGVDESTLNRMADSYVGGTTLHQLPVPYRSRAIPFHDELPAKPVSKTISNYARLGFVGGMGLAALATSKAFRLPFKELGAWSKSPVLAVPMFNEDPLTLHLFNFLPQLISPLLIYAIEGHRLGNQGTLLSLPSLFSVAMQVQGIGRIAPIYAILSSFLGFETPSSRAVPLHVAKSLIPAITVGFLMPTIMALTPTPQIQAWKHWSALWQFAPPLFNLLVASFSAGLKKWNGPEKREGERDMSRYEAKDVSTLQSVYTFAFAVQATAHITTTAYAWSDPDVSLFQTFLNLPNLVGYLGSQLYPSGT</sequence>
<evidence type="ECO:0000313" key="12">
    <source>
        <dbReference type="EMBL" id="KAF4950450.1"/>
    </source>
</evidence>
<accession>A0A8H4WUH4</accession>
<keyword evidence="10" id="KW-0472">Membrane</keyword>
<keyword evidence="4" id="KW-0285">Flavoprotein</keyword>
<dbReference type="Proteomes" id="UP000622797">
    <property type="component" value="Unassembled WGS sequence"/>
</dbReference>
<dbReference type="Gene3D" id="3.50.50.60">
    <property type="entry name" value="FAD/NAD(P)-binding domain"/>
    <property type="match status" value="1"/>
</dbReference>
<reference evidence="12" key="2">
    <citation type="submission" date="2020-05" db="EMBL/GenBank/DDBJ databases">
        <authorList>
            <person name="Kim H.-S."/>
            <person name="Proctor R.H."/>
            <person name="Brown D.W."/>
        </authorList>
    </citation>
    <scope>NUCLEOTIDE SEQUENCE</scope>
    <source>
        <strain evidence="12">NRRL 20472</strain>
    </source>
</reference>
<keyword evidence="6" id="KW-0274">FAD</keyword>
<feature type="domain" description="FAD-binding" evidence="11">
    <location>
        <begin position="7"/>
        <end position="162"/>
    </location>
</feature>
<dbReference type="OrthoDB" id="16820at2759"/>
<dbReference type="InterPro" id="IPR036188">
    <property type="entry name" value="FAD/NAD-bd_sf"/>
</dbReference>
<proteinExistence type="inferred from homology"/>
<dbReference type="Pfam" id="PF01494">
    <property type="entry name" value="FAD_binding_3"/>
    <property type="match status" value="2"/>
</dbReference>
<comment type="caution">
    <text evidence="12">The sequence shown here is derived from an EMBL/GenBank/DDBJ whole genome shotgun (WGS) entry which is preliminary data.</text>
</comment>
<name>A0A8H4WUH4_9HYPO</name>
<keyword evidence="7" id="KW-1133">Transmembrane helix</keyword>
<dbReference type="EMBL" id="JABEXW010000967">
    <property type="protein sequence ID" value="KAF4950450.1"/>
    <property type="molecule type" value="Genomic_DNA"/>
</dbReference>
<feature type="domain" description="FAD-binding" evidence="11">
    <location>
        <begin position="255"/>
        <end position="332"/>
    </location>
</feature>
<dbReference type="PRINTS" id="PR00420">
    <property type="entry name" value="RNGMNOXGNASE"/>
</dbReference>
<dbReference type="GO" id="GO:0071949">
    <property type="term" value="F:FAD binding"/>
    <property type="evidence" value="ECO:0007669"/>
    <property type="project" value="InterPro"/>
</dbReference>
<evidence type="ECO:0000256" key="8">
    <source>
        <dbReference type="ARBA" id="ARBA00023002"/>
    </source>
</evidence>
<evidence type="ECO:0000259" key="11">
    <source>
        <dbReference type="Pfam" id="PF01494"/>
    </source>
</evidence>
<evidence type="ECO:0000256" key="4">
    <source>
        <dbReference type="ARBA" id="ARBA00022630"/>
    </source>
</evidence>
<protein>
    <recommendedName>
        <fullName evidence="11">FAD-binding domain-containing protein</fullName>
    </recommendedName>
</protein>
<keyword evidence="8" id="KW-0560">Oxidoreductase</keyword>
<organism evidence="12 13">
    <name type="scientific">Fusarium sarcochroum</name>
    <dbReference type="NCBI Taxonomy" id="1208366"/>
    <lineage>
        <taxon>Eukaryota</taxon>
        <taxon>Fungi</taxon>
        <taxon>Dikarya</taxon>
        <taxon>Ascomycota</taxon>
        <taxon>Pezizomycotina</taxon>
        <taxon>Sordariomycetes</taxon>
        <taxon>Hypocreomycetidae</taxon>
        <taxon>Hypocreales</taxon>
        <taxon>Nectriaceae</taxon>
        <taxon>Fusarium</taxon>
        <taxon>Fusarium lateritium species complex</taxon>
    </lineage>
</organism>
<evidence type="ECO:0000256" key="6">
    <source>
        <dbReference type="ARBA" id="ARBA00022827"/>
    </source>
</evidence>
<keyword evidence="5" id="KW-0812">Transmembrane</keyword>
<evidence type="ECO:0000313" key="13">
    <source>
        <dbReference type="Proteomes" id="UP000622797"/>
    </source>
</evidence>
<dbReference type="AlphaFoldDB" id="A0A8H4WUH4"/>
<reference evidence="12" key="1">
    <citation type="journal article" date="2020" name="BMC Genomics">
        <title>Correction to: Identification and distribution of gene clusters required for synthesis of sphingolipid metabolism inhibitors in diverse species of the filamentous fungus Fusarium.</title>
        <authorList>
            <person name="Kim H.S."/>
            <person name="Lohmar J.M."/>
            <person name="Busman M."/>
            <person name="Brown D.W."/>
            <person name="Naumann T.A."/>
            <person name="Divon H.H."/>
            <person name="Lysoe E."/>
            <person name="Uhlig S."/>
            <person name="Proctor R.H."/>
        </authorList>
    </citation>
    <scope>NUCLEOTIDE SEQUENCE</scope>
    <source>
        <strain evidence="12">NRRL 20472</strain>
    </source>
</reference>
<evidence type="ECO:0000256" key="5">
    <source>
        <dbReference type="ARBA" id="ARBA00022692"/>
    </source>
</evidence>
<evidence type="ECO:0000256" key="9">
    <source>
        <dbReference type="ARBA" id="ARBA00023033"/>
    </source>
</evidence>
<dbReference type="InterPro" id="IPR002938">
    <property type="entry name" value="FAD-bd"/>
</dbReference>
<comment type="cofactor">
    <cofactor evidence="1">
        <name>FAD</name>
        <dbReference type="ChEBI" id="CHEBI:57692"/>
    </cofactor>
</comment>
<comment type="similarity">
    <text evidence="3">Belongs to the paxM FAD-dependent monooxygenase family.</text>
</comment>